<dbReference type="PANTHER" id="PTHR24320:SF264">
    <property type="entry name" value="DEHYDROGENASE_REDUCTASE SDR FAMILY MEMBER ON CHROMOSOME X"/>
    <property type="match status" value="1"/>
</dbReference>
<dbReference type="GO" id="GO:0016491">
    <property type="term" value="F:oxidoreductase activity"/>
    <property type="evidence" value="ECO:0007669"/>
    <property type="project" value="UniProtKB-KW"/>
</dbReference>
<dbReference type="EMBL" id="JAEPRE010000072">
    <property type="protein sequence ID" value="KAG2233699.1"/>
    <property type="molecule type" value="Genomic_DNA"/>
</dbReference>
<dbReference type="PRINTS" id="PR00081">
    <property type="entry name" value="GDHRDH"/>
</dbReference>
<gene>
    <name evidence="4" type="ORF">INT48_009443</name>
</gene>
<evidence type="ECO:0000256" key="1">
    <source>
        <dbReference type="ARBA" id="ARBA00006484"/>
    </source>
</evidence>
<keyword evidence="5" id="KW-1185">Reference proteome</keyword>
<dbReference type="Pfam" id="PF00106">
    <property type="entry name" value="adh_short"/>
    <property type="match status" value="1"/>
</dbReference>
<feature type="chain" id="PRO_5034537637" evidence="3">
    <location>
        <begin position="19"/>
        <end position="386"/>
    </location>
</feature>
<comment type="caution">
    <text evidence="4">The sequence shown here is derived from an EMBL/GenBank/DDBJ whole genome shotgun (WGS) entry which is preliminary data.</text>
</comment>
<comment type="similarity">
    <text evidence="1">Belongs to the short-chain dehydrogenases/reductases (SDR) family.</text>
</comment>
<accession>A0A8H7SN87</accession>
<feature type="signal peptide" evidence="3">
    <location>
        <begin position="1"/>
        <end position="18"/>
    </location>
</feature>
<keyword evidence="3" id="KW-0732">Signal</keyword>
<keyword evidence="2" id="KW-0560">Oxidoreductase</keyword>
<evidence type="ECO:0000313" key="5">
    <source>
        <dbReference type="Proteomes" id="UP000613177"/>
    </source>
</evidence>
<protein>
    <submittedName>
        <fullName evidence="4">Uncharacterized protein</fullName>
    </submittedName>
</protein>
<sequence length="386" mass="43277">MFLLVLSFSISLVAFVVFQKLQSFHDDAKALERDRFKASYADCYLEAVNLDMSQWIWLPTFLKVYIIGVVETIYITLCQRGLFEWSSTLTKNENYVDTLVNEHTDNEGSIAIITGGDSGIGLEITKGLLGAGFHVIIGTHFEKSHEGFINALQKNVTSDKVTCIQLDLTRFESVQNFVQQVQAKIPKKSIQLLINNAGIMNAPYKMTEDGFESQCQTNFLSPILLTRSLLPYISPKTGKVLFASSSTLYTVNDLNLNVPLQKYGLNGLDHYAYSKACIAQLVTHLAKTTSIKIYSYHPGTVRTKLFSTTAVFNLPFISILFNHIMLSPKEGSRTPLFLCLSKDSRDSGSYWANGRKQKLPIVLINGKDRNIEALWKDTMAKIGLKK</sequence>
<dbReference type="AlphaFoldDB" id="A0A8H7SN87"/>
<dbReference type="PANTHER" id="PTHR24320">
    <property type="entry name" value="RETINOL DEHYDROGENASE"/>
    <property type="match status" value="1"/>
</dbReference>
<dbReference type="SUPFAM" id="SSF51735">
    <property type="entry name" value="NAD(P)-binding Rossmann-fold domains"/>
    <property type="match status" value="1"/>
</dbReference>
<dbReference type="Proteomes" id="UP000613177">
    <property type="component" value="Unassembled WGS sequence"/>
</dbReference>
<dbReference type="InterPro" id="IPR036291">
    <property type="entry name" value="NAD(P)-bd_dom_sf"/>
</dbReference>
<evidence type="ECO:0000313" key="4">
    <source>
        <dbReference type="EMBL" id="KAG2233699.1"/>
    </source>
</evidence>
<dbReference type="Gene3D" id="3.40.50.720">
    <property type="entry name" value="NAD(P)-binding Rossmann-like Domain"/>
    <property type="match status" value="1"/>
</dbReference>
<evidence type="ECO:0000256" key="2">
    <source>
        <dbReference type="ARBA" id="ARBA00023002"/>
    </source>
</evidence>
<reference evidence="4" key="1">
    <citation type="submission" date="2021-01" db="EMBL/GenBank/DDBJ databases">
        <title>Metabolic potential, ecology and presence of endohyphal bacteria is reflected in genomic diversity of Mucoromycotina.</title>
        <authorList>
            <person name="Muszewska A."/>
            <person name="Okrasinska A."/>
            <person name="Steczkiewicz K."/>
            <person name="Drgas O."/>
            <person name="Orlowska M."/>
            <person name="Perlinska-Lenart U."/>
            <person name="Aleksandrzak-Piekarczyk T."/>
            <person name="Szatraj K."/>
            <person name="Zielenkiewicz U."/>
            <person name="Pilsyk S."/>
            <person name="Malc E."/>
            <person name="Mieczkowski P."/>
            <person name="Kruszewska J.S."/>
            <person name="Biernat P."/>
            <person name="Pawlowska J."/>
        </authorList>
    </citation>
    <scope>NUCLEOTIDE SEQUENCE</scope>
    <source>
        <strain evidence="4">WA0000018081</strain>
    </source>
</reference>
<evidence type="ECO:0000256" key="3">
    <source>
        <dbReference type="SAM" id="SignalP"/>
    </source>
</evidence>
<organism evidence="4 5">
    <name type="scientific">Thamnidium elegans</name>
    <dbReference type="NCBI Taxonomy" id="101142"/>
    <lineage>
        <taxon>Eukaryota</taxon>
        <taxon>Fungi</taxon>
        <taxon>Fungi incertae sedis</taxon>
        <taxon>Mucoromycota</taxon>
        <taxon>Mucoromycotina</taxon>
        <taxon>Mucoromycetes</taxon>
        <taxon>Mucorales</taxon>
        <taxon>Mucorineae</taxon>
        <taxon>Mucoraceae</taxon>
        <taxon>Thamnidium</taxon>
    </lineage>
</organism>
<dbReference type="InterPro" id="IPR002347">
    <property type="entry name" value="SDR_fam"/>
</dbReference>
<name>A0A8H7SN87_9FUNG</name>
<proteinExistence type="inferred from homology"/>